<dbReference type="Gene3D" id="3.60.15.10">
    <property type="entry name" value="Ribonuclease Z/Hydroxyacylglutathione hydrolase-like"/>
    <property type="match status" value="1"/>
</dbReference>
<proteinExistence type="predicted"/>
<dbReference type="Pfam" id="PF00753">
    <property type="entry name" value="Lactamase_B"/>
    <property type="match status" value="1"/>
</dbReference>
<dbReference type="InterPro" id="IPR035681">
    <property type="entry name" value="ComA-like_MBL"/>
</dbReference>
<dbReference type="PANTHER" id="PTHR30619">
    <property type="entry name" value="DNA INTERNALIZATION/COMPETENCE PROTEIN COMEC/REC2"/>
    <property type="match status" value="1"/>
</dbReference>
<evidence type="ECO:0000313" key="2">
    <source>
        <dbReference type="EMBL" id="KKS96886.1"/>
    </source>
</evidence>
<name>A0A0G1FPD1_9BACT</name>
<evidence type="ECO:0000313" key="3">
    <source>
        <dbReference type="Proteomes" id="UP000034090"/>
    </source>
</evidence>
<dbReference type="InterPro" id="IPR001279">
    <property type="entry name" value="Metallo-B-lactamas"/>
</dbReference>
<dbReference type="Proteomes" id="UP000034090">
    <property type="component" value="Unassembled WGS sequence"/>
</dbReference>
<feature type="domain" description="Metallo-beta-lactamase" evidence="1">
    <location>
        <begin position="38"/>
        <end position="235"/>
    </location>
</feature>
<organism evidence="2 3">
    <name type="scientific">Candidatus Woesebacteria bacterium GW2011_GWB1_43_14</name>
    <dbReference type="NCBI Taxonomy" id="1618578"/>
    <lineage>
        <taxon>Bacteria</taxon>
        <taxon>Candidatus Woeseibacteriota</taxon>
    </lineage>
</organism>
<dbReference type="PATRIC" id="fig|1618578.3.peg.348"/>
<evidence type="ECO:0000259" key="1">
    <source>
        <dbReference type="SMART" id="SM00849"/>
    </source>
</evidence>
<dbReference type="CDD" id="cd07731">
    <property type="entry name" value="ComA-like_MBL-fold"/>
    <property type="match status" value="1"/>
</dbReference>
<reference evidence="2 3" key="1">
    <citation type="journal article" date="2015" name="Nature">
        <title>rRNA introns, odd ribosomes, and small enigmatic genomes across a large radiation of phyla.</title>
        <authorList>
            <person name="Brown C.T."/>
            <person name="Hug L.A."/>
            <person name="Thomas B.C."/>
            <person name="Sharon I."/>
            <person name="Castelle C.J."/>
            <person name="Singh A."/>
            <person name="Wilkins M.J."/>
            <person name="Williams K.H."/>
            <person name="Banfield J.F."/>
        </authorList>
    </citation>
    <scope>NUCLEOTIDE SEQUENCE [LARGE SCALE GENOMIC DNA]</scope>
</reference>
<dbReference type="InterPro" id="IPR036866">
    <property type="entry name" value="RibonucZ/Hydroxyglut_hydro"/>
</dbReference>
<dbReference type="EMBL" id="LCFQ01000013">
    <property type="protein sequence ID" value="KKS96886.1"/>
    <property type="molecule type" value="Genomic_DNA"/>
</dbReference>
<gene>
    <name evidence="2" type="ORF">UV74_C0013G0008</name>
</gene>
<dbReference type="AlphaFoldDB" id="A0A0G1FPD1"/>
<dbReference type="STRING" id="1618578.UV74_C0013G0008"/>
<comment type="caution">
    <text evidence="2">The sequence shown here is derived from an EMBL/GenBank/DDBJ whole genome shotgun (WGS) entry which is preliminary data.</text>
</comment>
<accession>A0A0G1FPD1</accession>
<dbReference type="PANTHER" id="PTHR30619:SF1">
    <property type="entry name" value="RECOMBINATION PROTEIN 2"/>
    <property type="match status" value="1"/>
</dbReference>
<protein>
    <submittedName>
        <fullName evidence="2">Competence protein ComEC</fullName>
    </submittedName>
</protein>
<dbReference type="InterPro" id="IPR052159">
    <property type="entry name" value="Competence_DNA_uptake"/>
</dbReference>
<dbReference type="SMART" id="SM00849">
    <property type="entry name" value="Lactamase_B"/>
    <property type="match status" value="1"/>
</dbReference>
<sequence length="279" mass="30771">MFWKKFISLLVLIVFLIWLSALKYDGSNLHVVACDVGQGDAILITQGASQVLIDGGPDSRVLECLGEYLPFWDRKIELVVMTHPQKDHYGGLTEVMDRYQVDSFLKTDATSSSQDFEVLERMVGGGGIKVIQPKTGLDIRVGLMYLEIVYPPENVNIAEDRDPNDFSVVLKLKYGEFDALFTGDMGPNIVSEVIGTGLIGDIEYLKVPHHGSKNGLTQEMLEATTPEVAVVSAGRNNRYGHPHQEVLGMLDDIGVNILRTDLVGSVEVVTNGSTFWVEN</sequence>
<dbReference type="SUPFAM" id="SSF56281">
    <property type="entry name" value="Metallo-hydrolase/oxidoreductase"/>
    <property type="match status" value="1"/>
</dbReference>